<keyword evidence="2" id="KW-1185">Reference proteome</keyword>
<reference evidence="1 2" key="1">
    <citation type="submission" date="2019-10" db="EMBL/GenBank/DDBJ databases">
        <title>Genomic and transcriptomic insights into the perfect genentic adaptation of a filamentous nitrogen-fixing cyanobacterium to rice fields.</title>
        <authorList>
            <person name="Chen Z."/>
        </authorList>
    </citation>
    <scope>NUCLEOTIDE SEQUENCE [LARGE SCALE GENOMIC DNA]</scope>
    <source>
        <strain evidence="1">CCNUC1</strain>
    </source>
</reference>
<dbReference type="Proteomes" id="UP000326678">
    <property type="component" value="Chromosome Gxm2"/>
</dbReference>
<dbReference type="KEGG" id="nsh:GXM_08094"/>
<evidence type="ECO:0000313" key="2">
    <source>
        <dbReference type="Proteomes" id="UP000326678"/>
    </source>
</evidence>
<dbReference type="EMBL" id="CP045227">
    <property type="protein sequence ID" value="QFS50600.1"/>
    <property type="molecule type" value="Genomic_DNA"/>
</dbReference>
<sequence length="59" mass="6611">MSFKEQVTSFIPPIALNLNQNFATVRCPNEVNISVLKLGVIFNINNARMALKKALSYVE</sequence>
<name>A0A5P8WDA3_9NOSO</name>
<organism evidence="1 2">
    <name type="scientific">Nostoc sphaeroides CCNUC1</name>
    <dbReference type="NCBI Taxonomy" id="2653204"/>
    <lineage>
        <taxon>Bacteria</taxon>
        <taxon>Bacillati</taxon>
        <taxon>Cyanobacteriota</taxon>
        <taxon>Cyanophyceae</taxon>
        <taxon>Nostocales</taxon>
        <taxon>Nostocaceae</taxon>
        <taxon>Nostoc</taxon>
    </lineage>
</organism>
<gene>
    <name evidence="1" type="ORF">GXM_08094</name>
</gene>
<proteinExistence type="predicted"/>
<evidence type="ECO:0000313" key="1">
    <source>
        <dbReference type="EMBL" id="QFS50600.1"/>
    </source>
</evidence>
<protein>
    <submittedName>
        <fullName evidence="1">Uncharacterized protein</fullName>
    </submittedName>
</protein>
<accession>A0A5P8WDA3</accession>
<dbReference type="AlphaFoldDB" id="A0A5P8WDA3"/>